<dbReference type="EMBL" id="MFUX01000015">
    <property type="protein sequence ID" value="OGI94592.1"/>
    <property type="molecule type" value="Genomic_DNA"/>
</dbReference>
<comment type="caution">
    <text evidence="2">The sequence shown here is derived from an EMBL/GenBank/DDBJ whole genome shotgun (WGS) entry which is preliminary data.</text>
</comment>
<dbReference type="InterPro" id="IPR045584">
    <property type="entry name" value="Pilin-like"/>
</dbReference>
<keyword evidence="1" id="KW-0812">Transmembrane</keyword>
<feature type="transmembrane region" description="Helical" evidence="1">
    <location>
        <begin position="21"/>
        <end position="42"/>
    </location>
</feature>
<evidence type="ECO:0000313" key="3">
    <source>
        <dbReference type="Proteomes" id="UP000176629"/>
    </source>
</evidence>
<evidence type="ECO:0000256" key="1">
    <source>
        <dbReference type="SAM" id="Phobius"/>
    </source>
</evidence>
<dbReference type="NCBIfam" id="TIGR02532">
    <property type="entry name" value="IV_pilin_GFxxxE"/>
    <property type="match status" value="1"/>
</dbReference>
<proteinExistence type="predicted"/>
<dbReference type="InterPro" id="IPR012902">
    <property type="entry name" value="N_methyl_site"/>
</dbReference>
<organism evidence="2 3">
    <name type="scientific">Candidatus Nomurabacteria bacterium RIFCSPLOWO2_01_FULL_40_18</name>
    <dbReference type="NCBI Taxonomy" id="1801773"/>
    <lineage>
        <taxon>Bacteria</taxon>
        <taxon>Candidatus Nomuraibacteriota</taxon>
    </lineage>
</organism>
<sequence length="208" mass="23144">MIKKIRNSKFVIQNFQKGMTYVELIVVLGIFSVMSAVIMFNYGEFQAKVDIKNLASDIASKIVQAQKSAVNGVLPPLGFNYSDTWKPSYGVYFANTRPLEQFIYFTNTNDGISDNDYYDSGEEIDTPLITKNNRIVGIDKCSSSPCNLNSDPIESLSVTFRRPDSSAIFTTSPGETFNGSNYVQITIQSPKTANARIKIYPSGRVQVN</sequence>
<dbReference type="Proteomes" id="UP000176629">
    <property type="component" value="Unassembled WGS sequence"/>
</dbReference>
<dbReference type="STRING" id="1801773.A3A03_02550"/>
<gene>
    <name evidence="2" type="ORF">A3A03_02550</name>
</gene>
<keyword evidence="1" id="KW-0472">Membrane</keyword>
<protein>
    <recommendedName>
        <fullName evidence="4">General secretion pathway GspH domain-containing protein</fullName>
    </recommendedName>
</protein>
<dbReference type="AlphaFoldDB" id="A0A1F6XKM5"/>
<dbReference type="SUPFAM" id="SSF54523">
    <property type="entry name" value="Pili subunits"/>
    <property type="match status" value="1"/>
</dbReference>
<evidence type="ECO:0000313" key="2">
    <source>
        <dbReference type="EMBL" id="OGI94592.1"/>
    </source>
</evidence>
<keyword evidence="1" id="KW-1133">Transmembrane helix</keyword>
<accession>A0A1F6XKM5</accession>
<name>A0A1F6XKM5_9BACT</name>
<evidence type="ECO:0008006" key="4">
    <source>
        <dbReference type="Google" id="ProtNLM"/>
    </source>
</evidence>
<reference evidence="2 3" key="1">
    <citation type="journal article" date="2016" name="Nat. Commun.">
        <title>Thousands of microbial genomes shed light on interconnected biogeochemical processes in an aquifer system.</title>
        <authorList>
            <person name="Anantharaman K."/>
            <person name="Brown C.T."/>
            <person name="Hug L.A."/>
            <person name="Sharon I."/>
            <person name="Castelle C.J."/>
            <person name="Probst A.J."/>
            <person name="Thomas B.C."/>
            <person name="Singh A."/>
            <person name="Wilkins M.J."/>
            <person name="Karaoz U."/>
            <person name="Brodie E.L."/>
            <person name="Williams K.H."/>
            <person name="Hubbard S.S."/>
            <person name="Banfield J.F."/>
        </authorList>
    </citation>
    <scope>NUCLEOTIDE SEQUENCE [LARGE SCALE GENOMIC DNA]</scope>
</reference>